<dbReference type="EMBL" id="KN846961">
    <property type="protein sequence ID" value="KIW64692.1"/>
    <property type="molecule type" value="Genomic_DNA"/>
</dbReference>
<dbReference type="HOGENOM" id="CLU_1758575_0_0_1"/>
<reference evidence="2 3" key="1">
    <citation type="submission" date="2015-01" db="EMBL/GenBank/DDBJ databases">
        <title>The Genome Sequence of Capronia semiimmersa CBS27337.</title>
        <authorList>
            <consortium name="The Broad Institute Genomics Platform"/>
            <person name="Cuomo C."/>
            <person name="de Hoog S."/>
            <person name="Gorbushina A."/>
            <person name="Stielow B."/>
            <person name="Teixiera M."/>
            <person name="Abouelleil A."/>
            <person name="Chapman S.B."/>
            <person name="Priest M."/>
            <person name="Young S.K."/>
            <person name="Wortman J."/>
            <person name="Nusbaum C."/>
            <person name="Birren B."/>
        </authorList>
    </citation>
    <scope>NUCLEOTIDE SEQUENCE [LARGE SCALE GENOMIC DNA]</scope>
    <source>
        <strain evidence="2 3">CBS 27337</strain>
    </source>
</reference>
<keyword evidence="3" id="KW-1185">Reference proteome</keyword>
<proteinExistence type="predicted"/>
<feature type="region of interest" description="Disordered" evidence="1">
    <location>
        <begin position="23"/>
        <end position="112"/>
    </location>
</feature>
<accession>A0A0D2DR62</accession>
<dbReference type="Proteomes" id="UP000054266">
    <property type="component" value="Unassembled WGS sequence"/>
</dbReference>
<evidence type="ECO:0000313" key="3">
    <source>
        <dbReference type="Proteomes" id="UP000054266"/>
    </source>
</evidence>
<name>A0A0D2DR62_9EURO</name>
<evidence type="ECO:0000313" key="2">
    <source>
        <dbReference type="EMBL" id="KIW64692.1"/>
    </source>
</evidence>
<sequence>MNERTDEGKTSWVPGIPTITSTFLLPTTGRHSDRIIRGQSIHRREEDPRHPVRAQPEPNRPHRQKAAHGLQHRRRSERSVPQRCTFAKARRRARIRGPERARSPTRARSLTHRQVTCPFDSKSHIHVPKYTSCDSSNSRRKNPQCLAQ</sequence>
<evidence type="ECO:0000256" key="1">
    <source>
        <dbReference type="SAM" id="MobiDB-lite"/>
    </source>
</evidence>
<feature type="compositionally biased region" description="Basic and acidic residues" evidence="1">
    <location>
        <begin position="30"/>
        <end position="50"/>
    </location>
</feature>
<organism evidence="2 3">
    <name type="scientific">Phialophora macrospora</name>
    <dbReference type="NCBI Taxonomy" id="1851006"/>
    <lineage>
        <taxon>Eukaryota</taxon>
        <taxon>Fungi</taxon>
        <taxon>Dikarya</taxon>
        <taxon>Ascomycota</taxon>
        <taxon>Pezizomycotina</taxon>
        <taxon>Eurotiomycetes</taxon>
        <taxon>Chaetothyriomycetidae</taxon>
        <taxon>Chaetothyriales</taxon>
        <taxon>Herpotrichiellaceae</taxon>
        <taxon>Phialophora</taxon>
    </lineage>
</organism>
<dbReference type="AlphaFoldDB" id="A0A0D2DR62"/>
<gene>
    <name evidence="2" type="ORF">PV04_09610</name>
</gene>
<feature type="compositionally biased region" description="Basic residues" evidence="1">
    <location>
        <begin position="61"/>
        <end position="76"/>
    </location>
</feature>
<protein>
    <submittedName>
        <fullName evidence="2">Uncharacterized protein</fullName>
    </submittedName>
</protein>